<proteinExistence type="inferred from homology"/>
<dbReference type="Pfam" id="PF02719">
    <property type="entry name" value="Polysacc_synt_2"/>
    <property type="match status" value="1"/>
</dbReference>
<protein>
    <recommendedName>
        <fullName evidence="3">Polysaccharide biosynthesis protein CapD-like domain-containing protein</fullName>
    </recommendedName>
</protein>
<evidence type="ECO:0000256" key="2">
    <source>
        <dbReference type="SAM" id="MobiDB-lite"/>
    </source>
</evidence>
<keyword evidence="5" id="KW-1185">Reference proteome</keyword>
<feature type="domain" description="Polysaccharide biosynthesis protein CapD-like" evidence="3">
    <location>
        <begin position="227"/>
        <end position="505"/>
    </location>
</feature>
<dbReference type="Proteomes" id="UP001500466">
    <property type="component" value="Unassembled WGS sequence"/>
</dbReference>
<reference evidence="5" key="1">
    <citation type="journal article" date="2019" name="Int. J. Syst. Evol. Microbiol.">
        <title>The Global Catalogue of Microorganisms (GCM) 10K type strain sequencing project: providing services to taxonomists for standard genome sequencing and annotation.</title>
        <authorList>
            <consortium name="The Broad Institute Genomics Platform"/>
            <consortium name="The Broad Institute Genome Sequencing Center for Infectious Disease"/>
            <person name="Wu L."/>
            <person name="Ma J."/>
        </authorList>
    </citation>
    <scope>NUCLEOTIDE SEQUENCE [LARGE SCALE GENOMIC DNA]</scope>
    <source>
        <strain evidence="5">JCM 17986</strain>
    </source>
</reference>
<dbReference type="PANTHER" id="PTHR43318">
    <property type="entry name" value="UDP-N-ACETYLGLUCOSAMINE 4,6-DEHYDRATASE"/>
    <property type="match status" value="1"/>
</dbReference>
<evidence type="ECO:0000313" key="4">
    <source>
        <dbReference type="EMBL" id="GAA4963114.1"/>
    </source>
</evidence>
<dbReference type="InterPro" id="IPR051203">
    <property type="entry name" value="Polysaccharide_Synthase-Rel"/>
</dbReference>
<dbReference type="SUPFAM" id="SSF51735">
    <property type="entry name" value="NAD(P)-binding Rossmann-fold domains"/>
    <property type="match status" value="2"/>
</dbReference>
<dbReference type="Gene3D" id="3.40.50.720">
    <property type="entry name" value="NAD(P)-binding Rossmann-like Domain"/>
    <property type="match status" value="2"/>
</dbReference>
<organism evidence="4 5">
    <name type="scientific">Yinghuangia aomiensis</name>
    <dbReference type="NCBI Taxonomy" id="676205"/>
    <lineage>
        <taxon>Bacteria</taxon>
        <taxon>Bacillati</taxon>
        <taxon>Actinomycetota</taxon>
        <taxon>Actinomycetes</taxon>
        <taxon>Kitasatosporales</taxon>
        <taxon>Streptomycetaceae</taxon>
        <taxon>Yinghuangia</taxon>
    </lineage>
</organism>
<comment type="caution">
    <text evidence="4">The sequence shown here is derived from an EMBL/GenBank/DDBJ whole genome shotgun (WGS) entry which is preliminary data.</text>
</comment>
<comment type="similarity">
    <text evidence="1">Belongs to the polysaccharide synthase family.</text>
</comment>
<accession>A0ABP9H7K2</accession>
<name>A0ABP9H7K2_9ACTN</name>
<evidence type="ECO:0000256" key="1">
    <source>
        <dbReference type="ARBA" id="ARBA00007430"/>
    </source>
</evidence>
<sequence>MGVPAPAGVVGAGGAVATRRPEPAGASGDFHPGGFHGVDNARDRGDPPTVALPLTLGGNMGFESTSAETRRAGLRTLVVGAGSAGSALARDLLHTPEFGLVPIGFLDDDPGKKTVRVAGPPWDEPGLPEQLDVLGGLDQLVDVSLEFAVEVVVLAIPGLAPEDFRKVAAAAATVGASVRYLPSFLVALRRDVVGSDMRTLDVNRLIGRQELHVVSASVREVIAGRRVLVTGAGGSIGSELCRQVYGFGPSKMYMLDHDESNLHRLQLDVWGEALLDDDTLVIADIRDRPRIDQIFSDLKPEVVFHAAAHKHLPLLERHPCEAVKSNVLGTENLVRAALDVGVERFILISTDKAADPVSVLGATKRLAELIVQANTQAPGVFAGVRFGNVLGSRGSLLSVLAEQVRGGGPVTVTHPEVTRFFMTIEEAVGLVLEAGRMAQGGEIFVLDMGDPVRIVDLVHKFVEQVNEPRVEIRFTGLRPGEKLHEALFSAVEERLPTEHPRVYATVPPVDALGAVVRLPELYAAAARNDDVAARLLLTELLPGYTAAPGEGAPAFAALYPDDF</sequence>
<evidence type="ECO:0000313" key="5">
    <source>
        <dbReference type="Proteomes" id="UP001500466"/>
    </source>
</evidence>
<dbReference type="CDD" id="cd05237">
    <property type="entry name" value="UDP_invert_4-6DH_SDR_e"/>
    <property type="match status" value="1"/>
</dbReference>
<dbReference type="PANTHER" id="PTHR43318:SF1">
    <property type="entry name" value="POLYSACCHARIDE BIOSYNTHESIS PROTEIN EPSC-RELATED"/>
    <property type="match status" value="1"/>
</dbReference>
<evidence type="ECO:0000259" key="3">
    <source>
        <dbReference type="Pfam" id="PF02719"/>
    </source>
</evidence>
<dbReference type="EMBL" id="BAABHS010000009">
    <property type="protein sequence ID" value="GAA4963114.1"/>
    <property type="molecule type" value="Genomic_DNA"/>
</dbReference>
<gene>
    <name evidence="4" type="ORF">GCM10023205_28650</name>
</gene>
<dbReference type="InterPro" id="IPR036291">
    <property type="entry name" value="NAD(P)-bd_dom_sf"/>
</dbReference>
<feature type="region of interest" description="Disordered" evidence="2">
    <location>
        <begin position="1"/>
        <end position="45"/>
    </location>
</feature>
<dbReference type="InterPro" id="IPR003869">
    <property type="entry name" value="Polysac_CapD-like"/>
</dbReference>